<evidence type="ECO:0000256" key="4">
    <source>
        <dbReference type="PROSITE-ProRule" id="PRU00175"/>
    </source>
</evidence>
<dbReference type="PANTHER" id="PTHR22765">
    <property type="entry name" value="RING FINGER AND PROTEASE ASSOCIATED DOMAIN-CONTAINING"/>
    <property type="match status" value="1"/>
</dbReference>
<keyword evidence="5" id="KW-1133">Transmembrane helix</keyword>
<feature type="transmembrane region" description="Helical" evidence="5">
    <location>
        <begin position="206"/>
        <end position="225"/>
    </location>
</feature>
<feature type="transmembrane region" description="Helical" evidence="5">
    <location>
        <begin position="153"/>
        <end position="172"/>
    </location>
</feature>
<dbReference type="AlphaFoldDB" id="A0A8D8WME7"/>
<feature type="transmembrane region" description="Helical" evidence="5">
    <location>
        <begin position="64"/>
        <end position="81"/>
    </location>
</feature>
<dbReference type="SUPFAM" id="SSF57850">
    <property type="entry name" value="RING/U-box"/>
    <property type="match status" value="1"/>
</dbReference>
<organism evidence="7">
    <name type="scientific">Cacopsylla melanoneura</name>
    <dbReference type="NCBI Taxonomy" id="428564"/>
    <lineage>
        <taxon>Eukaryota</taxon>
        <taxon>Metazoa</taxon>
        <taxon>Ecdysozoa</taxon>
        <taxon>Arthropoda</taxon>
        <taxon>Hexapoda</taxon>
        <taxon>Insecta</taxon>
        <taxon>Pterygota</taxon>
        <taxon>Neoptera</taxon>
        <taxon>Paraneoptera</taxon>
        <taxon>Hemiptera</taxon>
        <taxon>Sternorrhyncha</taxon>
        <taxon>Psylloidea</taxon>
        <taxon>Psyllidae</taxon>
        <taxon>Psyllinae</taxon>
        <taxon>Cacopsylla</taxon>
    </lineage>
</organism>
<feature type="domain" description="RING-type" evidence="6">
    <location>
        <begin position="352"/>
        <end position="394"/>
    </location>
</feature>
<dbReference type="EMBL" id="HBUF01204993">
    <property type="protein sequence ID" value="CAG6663355.1"/>
    <property type="molecule type" value="Transcribed_RNA"/>
</dbReference>
<dbReference type="EMBL" id="HBUF01585241">
    <property type="protein sequence ID" value="CAG6771570.1"/>
    <property type="molecule type" value="Transcribed_RNA"/>
</dbReference>
<dbReference type="EMBL" id="HBUF01204994">
    <property type="protein sequence ID" value="CAG6663357.1"/>
    <property type="molecule type" value="Transcribed_RNA"/>
</dbReference>
<dbReference type="EMBL" id="HBUF01585239">
    <property type="protein sequence ID" value="CAG6771568.1"/>
    <property type="molecule type" value="Transcribed_RNA"/>
</dbReference>
<dbReference type="SMART" id="SM00744">
    <property type="entry name" value="RINGv"/>
    <property type="match status" value="1"/>
</dbReference>
<keyword evidence="5" id="KW-0472">Membrane</keyword>
<dbReference type="GO" id="GO:0061630">
    <property type="term" value="F:ubiquitin protein ligase activity"/>
    <property type="evidence" value="ECO:0007669"/>
    <property type="project" value="TreeGrafter"/>
</dbReference>
<accession>A0A8D8WME7</accession>
<dbReference type="InterPro" id="IPR011016">
    <property type="entry name" value="Znf_RING-CH"/>
</dbReference>
<dbReference type="Gene3D" id="3.30.40.10">
    <property type="entry name" value="Zinc/RING finger domain, C3HC4 (zinc finger)"/>
    <property type="match status" value="1"/>
</dbReference>
<keyword evidence="1" id="KW-0479">Metal-binding</keyword>
<keyword evidence="5" id="KW-0812">Transmembrane</keyword>
<dbReference type="EMBL" id="HBUF01123898">
    <property type="protein sequence ID" value="CAG6642712.1"/>
    <property type="molecule type" value="Transcribed_RNA"/>
</dbReference>
<dbReference type="InterPro" id="IPR051826">
    <property type="entry name" value="E3_ubiquitin-ligase_domain"/>
</dbReference>
<dbReference type="InterPro" id="IPR001841">
    <property type="entry name" value="Znf_RING"/>
</dbReference>
<protein>
    <submittedName>
        <fullName evidence="7">E3 ubiquitin-protein ligase RNF139</fullName>
    </submittedName>
</protein>
<evidence type="ECO:0000256" key="3">
    <source>
        <dbReference type="ARBA" id="ARBA00022833"/>
    </source>
</evidence>
<evidence type="ECO:0000313" key="7">
    <source>
        <dbReference type="EMBL" id="CAG6663364.1"/>
    </source>
</evidence>
<keyword evidence="3" id="KW-0862">Zinc</keyword>
<name>A0A8D8WME7_9HEMI</name>
<reference evidence="7" key="1">
    <citation type="submission" date="2021-05" db="EMBL/GenBank/DDBJ databases">
        <authorList>
            <person name="Alioto T."/>
            <person name="Alioto T."/>
            <person name="Gomez Garrido J."/>
        </authorList>
    </citation>
    <scope>NUCLEOTIDE SEQUENCE</scope>
</reference>
<feature type="transmembrane region" description="Helical" evidence="5">
    <location>
        <begin position="237"/>
        <end position="255"/>
    </location>
</feature>
<dbReference type="GO" id="GO:0006511">
    <property type="term" value="P:ubiquitin-dependent protein catabolic process"/>
    <property type="evidence" value="ECO:0007669"/>
    <property type="project" value="TreeGrafter"/>
</dbReference>
<dbReference type="PROSITE" id="PS50089">
    <property type="entry name" value="ZF_RING_2"/>
    <property type="match status" value="1"/>
</dbReference>
<dbReference type="GO" id="GO:0008270">
    <property type="term" value="F:zinc ion binding"/>
    <property type="evidence" value="ECO:0007669"/>
    <property type="project" value="UniProtKB-KW"/>
</dbReference>
<feature type="transmembrane region" description="Helical" evidence="5">
    <location>
        <begin position="275"/>
        <end position="298"/>
    </location>
</feature>
<dbReference type="EMBL" id="HBUF01204997">
    <property type="protein sequence ID" value="CAG6663364.1"/>
    <property type="molecule type" value="Transcribed_RNA"/>
</dbReference>
<evidence type="ECO:0000256" key="5">
    <source>
        <dbReference type="SAM" id="Phobius"/>
    </source>
</evidence>
<dbReference type="Pfam" id="PF13639">
    <property type="entry name" value="zf-RING_2"/>
    <property type="match status" value="1"/>
</dbReference>
<evidence type="ECO:0000259" key="6">
    <source>
        <dbReference type="PROSITE" id="PS50089"/>
    </source>
</evidence>
<dbReference type="InterPro" id="IPR013083">
    <property type="entry name" value="Znf_RING/FYVE/PHD"/>
</dbReference>
<evidence type="ECO:0000256" key="1">
    <source>
        <dbReference type="ARBA" id="ARBA00022723"/>
    </source>
</evidence>
<dbReference type="EMBL" id="HBUF01340915">
    <property type="protein sequence ID" value="CAG6703295.1"/>
    <property type="molecule type" value="Transcribed_RNA"/>
</dbReference>
<proteinExistence type="predicted"/>
<dbReference type="SMART" id="SM00184">
    <property type="entry name" value="RING"/>
    <property type="match status" value="1"/>
</dbReference>
<dbReference type="PANTHER" id="PTHR22765:SF411">
    <property type="entry name" value="OS02G0248440 PROTEIN"/>
    <property type="match status" value="1"/>
</dbReference>
<dbReference type="EMBL" id="HBUF01585240">
    <property type="protein sequence ID" value="CAG6771569.1"/>
    <property type="molecule type" value="Transcribed_RNA"/>
</dbReference>
<keyword evidence="2 4" id="KW-0863">Zinc-finger</keyword>
<sequence length="400" mass="45397">MDKGASPTTVLPRFTSIVARFTTRVNRFASRFGSRPLEEKLTHTACFVIVLLLFPYFAKTYISLFVGVTYAAIVVPTLISANSRYPPTPLKHLITPLLEFSPTTMSSLFSQLSSPLLRIERTLLSLPNLCTLLSQLSFFSLSDHLFLSEHRISSLYTLIFYNVLTYCVSYVTELATKESWDMYVTVSETTSIKHLGLTATKLVLEWTKAITFLITVVFLVLVVSLEKALDKYFPTKLYLGVTFLYYIATEKFFVAHFPRLLSRLDLAHIHGMEDVYSPIILRTLTLTLSSLSGLAALFNIPHSLPLFVVLNLVIPYRHLNSVLLPALSAELSILRPYRLASQIELDEWNDICPICLSTLTLARTRVTPCFHLFHGECLRRYLKVVRNDTCPMCKKVLTVY</sequence>
<evidence type="ECO:0000256" key="2">
    <source>
        <dbReference type="ARBA" id="ARBA00022771"/>
    </source>
</evidence>